<dbReference type="Pfam" id="PF04263">
    <property type="entry name" value="TPK_catalytic"/>
    <property type="match status" value="1"/>
</dbReference>
<feature type="domain" description="Thiamin pyrophosphokinase thiamin-binding" evidence="6">
    <location>
        <begin position="128"/>
        <end position="190"/>
    </location>
</feature>
<dbReference type="Gene3D" id="3.40.50.10240">
    <property type="entry name" value="Thiamin pyrophosphokinase, catalytic domain"/>
    <property type="match status" value="1"/>
</dbReference>
<evidence type="ECO:0000256" key="1">
    <source>
        <dbReference type="ARBA" id="ARBA00022679"/>
    </source>
</evidence>
<evidence type="ECO:0000313" key="8">
    <source>
        <dbReference type="Proteomes" id="UP000265489"/>
    </source>
</evidence>
<evidence type="ECO:0000256" key="3">
    <source>
        <dbReference type="ARBA" id="ARBA00022777"/>
    </source>
</evidence>
<dbReference type="GO" id="GO:0016301">
    <property type="term" value="F:kinase activity"/>
    <property type="evidence" value="ECO:0007669"/>
    <property type="project" value="UniProtKB-KW"/>
</dbReference>
<dbReference type="SUPFAM" id="SSF63862">
    <property type="entry name" value="Thiamin pyrophosphokinase, substrate-binding domain"/>
    <property type="match status" value="1"/>
</dbReference>
<dbReference type="SMART" id="SM00983">
    <property type="entry name" value="TPK_B1_binding"/>
    <property type="match status" value="1"/>
</dbReference>
<evidence type="ECO:0000256" key="4">
    <source>
        <dbReference type="ARBA" id="ARBA00022840"/>
    </source>
</evidence>
<keyword evidence="3 7" id="KW-0418">Kinase</keyword>
<evidence type="ECO:0000256" key="5">
    <source>
        <dbReference type="NCBIfam" id="TIGR01378"/>
    </source>
</evidence>
<keyword evidence="4" id="KW-0067">ATP-binding</keyword>
<dbReference type="GO" id="GO:0004788">
    <property type="term" value="F:thiamine diphosphokinase activity"/>
    <property type="evidence" value="ECO:0007669"/>
    <property type="project" value="UniProtKB-UniRule"/>
</dbReference>
<dbReference type="EMBL" id="QRYQ01000023">
    <property type="protein sequence ID" value="RGU89777.1"/>
    <property type="molecule type" value="Genomic_DNA"/>
</dbReference>
<evidence type="ECO:0000259" key="6">
    <source>
        <dbReference type="SMART" id="SM00983"/>
    </source>
</evidence>
<dbReference type="GeneID" id="66580265"/>
<name>A0A395WA50_9FIRM</name>
<dbReference type="GO" id="GO:0006772">
    <property type="term" value="P:thiamine metabolic process"/>
    <property type="evidence" value="ECO:0007669"/>
    <property type="project" value="UniProtKB-UniRule"/>
</dbReference>
<dbReference type="RefSeq" id="WP_118325693.1">
    <property type="nucleotide sequence ID" value="NZ_JAQCTZ010000062.1"/>
</dbReference>
<accession>A0A395WA50</accession>
<dbReference type="Pfam" id="PF04265">
    <property type="entry name" value="TPK_B1_binding"/>
    <property type="match status" value="1"/>
</dbReference>
<protein>
    <recommendedName>
        <fullName evidence="5">Thiamine diphosphokinase</fullName>
        <ecNumber evidence="5">2.7.6.2</ecNumber>
    </recommendedName>
</protein>
<dbReference type="InterPro" id="IPR036371">
    <property type="entry name" value="TPK_B1-bd_sf"/>
</dbReference>
<dbReference type="Proteomes" id="UP000265489">
    <property type="component" value="Unassembled WGS sequence"/>
</dbReference>
<dbReference type="PANTHER" id="PTHR41299">
    <property type="entry name" value="THIAMINE PYROPHOSPHOKINASE"/>
    <property type="match status" value="1"/>
</dbReference>
<dbReference type="InterPro" id="IPR036759">
    <property type="entry name" value="TPK_catalytic_sf"/>
</dbReference>
<dbReference type="InterPro" id="IPR006282">
    <property type="entry name" value="Thi_PPkinase"/>
</dbReference>
<keyword evidence="2" id="KW-0547">Nucleotide-binding</keyword>
<dbReference type="InterPro" id="IPR007373">
    <property type="entry name" value="Thiamin_PyroPKinase_B1-bd"/>
</dbReference>
<organism evidence="7 8">
    <name type="scientific">Holdemanella biformis</name>
    <dbReference type="NCBI Taxonomy" id="1735"/>
    <lineage>
        <taxon>Bacteria</taxon>
        <taxon>Bacillati</taxon>
        <taxon>Bacillota</taxon>
        <taxon>Erysipelotrichia</taxon>
        <taxon>Erysipelotrichales</taxon>
        <taxon>Erysipelotrichaceae</taxon>
        <taxon>Holdemanella</taxon>
    </lineage>
</organism>
<evidence type="ECO:0000256" key="2">
    <source>
        <dbReference type="ARBA" id="ARBA00022741"/>
    </source>
</evidence>
<proteinExistence type="predicted"/>
<dbReference type="PANTHER" id="PTHR41299:SF1">
    <property type="entry name" value="THIAMINE PYROPHOSPHOKINASE"/>
    <property type="match status" value="1"/>
</dbReference>
<gene>
    <name evidence="7" type="ORF">DWW32_10265</name>
</gene>
<dbReference type="EC" id="2.7.6.2" evidence="5"/>
<keyword evidence="1 7" id="KW-0808">Transferase</keyword>
<dbReference type="NCBIfam" id="TIGR01378">
    <property type="entry name" value="thi_PPkinase"/>
    <property type="match status" value="1"/>
</dbReference>
<dbReference type="SUPFAM" id="SSF63999">
    <property type="entry name" value="Thiamin pyrophosphokinase, catalytic domain"/>
    <property type="match status" value="1"/>
</dbReference>
<sequence length="197" mass="22498">MTCAVLITPLVDVVPIIEGCDYIGVDAGALKIIDQGLPIKMAVGDFDSLNEEDLKRITCPIERHPIMKDETDSELAIRLCKDYDTIYLYGGIQGRIDHTIANIRLAMYRFNNLVLIDEHQKISVMNVGEYEIDNTYRHISFYPILEGVLSLSGFLYPLQSRRIHIEEIYTTSNSLVEDKGIVRIEEGRFLCVQSNWR</sequence>
<dbReference type="GO" id="GO:0009229">
    <property type="term" value="P:thiamine diphosphate biosynthetic process"/>
    <property type="evidence" value="ECO:0007669"/>
    <property type="project" value="InterPro"/>
</dbReference>
<dbReference type="GO" id="GO:0005524">
    <property type="term" value="F:ATP binding"/>
    <property type="evidence" value="ECO:0007669"/>
    <property type="project" value="UniProtKB-KW"/>
</dbReference>
<dbReference type="InterPro" id="IPR053149">
    <property type="entry name" value="TPK"/>
</dbReference>
<reference evidence="7 8" key="1">
    <citation type="submission" date="2018-08" db="EMBL/GenBank/DDBJ databases">
        <title>A genome reference for cultivated species of the human gut microbiota.</title>
        <authorList>
            <person name="Zou Y."/>
            <person name="Xue W."/>
            <person name="Luo G."/>
        </authorList>
    </citation>
    <scope>NUCLEOTIDE SEQUENCE [LARGE SCALE GENOMIC DNA]</scope>
    <source>
        <strain evidence="7 8">AF15-20</strain>
    </source>
</reference>
<dbReference type="AlphaFoldDB" id="A0A395WA50"/>
<comment type="caution">
    <text evidence="7">The sequence shown here is derived from an EMBL/GenBank/DDBJ whole genome shotgun (WGS) entry which is preliminary data.</text>
</comment>
<evidence type="ECO:0000313" key="7">
    <source>
        <dbReference type="EMBL" id="RGU89777.1"/>
    </source>
</evidence>
<dbReference type="InterPro" id="IPR007371">
    <property type="entry name" value="TPK_catalytic"/>
</dbReference>
<dbReference type="CDD" id="cd07995">
    <property type="entry name" value="TPK"/>
    <property type="match status" value="1"/>
</dbReference>
<dbReference type="GO" id="GO:0030975">
    <property type="term" value="F:thiamine binding"/>
    <property type="evidence" value="ECO:0007669"/>
    <property type="project" value="InterPro"/>
</dbReference>